<sequence length="800" mass="89397">MIAILITLLFIPDVVVGDFNDTTDDNVTWPIAEEIAYSTSSPVQLSSTTVVTTKSSKSATDFQPDCSDPHNKQITCSVHVVDCAERLFDDVPPGNEPPEAHDLRVEAFAKAMARQDRHQLHVDISWQMPPKRGSSSSIRAFKLEINGTDKCFVFNVTDSEEAEDSVSPRFHFTSESLFDFSEVYRITLYSLPKSQNRTPTVTKESHMPADPVFNYVDDQKNVSQFCKTHDLTSLLSANPAASKWTAAFRRIFLQSITRTILVEFVGAPPHFCFEEYEVRLLDETGIELLYHTTIKAKDMKKEIIDGKAVYFGEHNFTGLEYDVDYIPSVIPVEMSSDGRCLCPTSEQHGACSCVAADWKRVRLHRIEAPAPVINVTIPTVVQPRDENKYWPLYAIIIALCLLLALCAIISVFLKFYRKYTKRGKSVRIRFISDHINSNGMVAAEPRAPLIYNYPTTVLLVYSHDCPEHDSAVLALAELLRDTFKMDVHLDVWDENDIEKNLNEYINASIVKADKIVVINSIGAYYRVRARYLGDEIVERVYKTPLDGLFLSQIDLVLQHARVISARFSYTPPSSTLFALSPLLQYTIPENLGLFVASLGDSQLRNDPRLAGFNPQLARLQTAIATMSHMMESDPKWFEKSHHRVRRDPIAVTSSLDSNVGKELSISEPAVQPLPFNGPMMSMAPTSPSAGAAVVAAPPLEEDARPLLEEEAEENEMTEVKPARDDSSPDSAFHSTNVGEEIPPMREVLDKPRLLDRNTNGSLDNYGELMAPIESPDQKHRAADSNDSGMVSDLMSGQLSS</sequence>
<dbReference type="Pfam" id="PF08357">
    <property type="entry name" value="SEFIR"/>
    <property type="match status" value="1"/>
</dbReference>
<dbReference type="Gene3D" id="2.60.40.2160">
    <property type="entry name" value="Interleukin-17 receptor A/B, fibronectin-III-like domain 1"/>
    <property type="match status" value="1"/>
</dbReference>
<feature type="compositionally biased region" description="Basic and acidic residues" evidence="9">
    <location>
        <begin position="742"/>
        <end position="755"/>
    </location>
</feature>
<proteinExistence type="predicted"/>
<dbReference type="PANTHER" id="PTHR15583">
    <property type="entry name" value="INTERLEUKIN-17 RECEPTOR"/>
    <property type="match status" value="1"/>
</dbReference>
<evidence type="ECO:0000256" key="8">
    <source>
        <dbReference type="ARBA" id="ARBA00023180"/>
    </source>
</evidence>
<dbReference type="Gene3D" id="3.40.50.11530">
    <property type="match status" value="1"/>
</dbReference>
<protein>
    <submittedName>
        <fullName evidence="14">SEFIR domain-containing protein</fullName>
    </submittedName>
</protein>
<accession>A0A7I4YS70</accession>
<keyword evidence="6 10" id="KW-0472">Membrane</keyword>
<feature type="transmembrane region" description="Helical" evidence="10">
    <location>
        <begin position="390"/>
        <end position="413"/>
    </location>
</feature>
<evidence type="ECO:0000256" key="11">
    <source>
        <dbReference type="SAM" id="SignalP"/>
    </source>
</evidence>
<feature type="chain" id="PRO_5035430131" evidence="11">
    <location>
        <begin position="18"/>
        <end position="800"/>
    </location>
</feature>
<keyword evidence="5 10" id="KW-1133">Transmembrane helix</keyword>
<evidence type="ECO:0000256" key="5">
    <source>
        <dbReference type="ARBA" id="ARBA00022989"/>
    </source>
</evidence>
<evidence type="ECO:0000313" key="14">
    <source>
        <dbReference type="WBParaSite" id="HCON_00127410-00001"/>
    </source>
</evidence>
<dbReference type="Pfam" id="PF25519">
    <property type="entry name" value="ILCR1_N"/>
    <property type="match status" value="1"/>
</dbReference>
<organism evidence="13 14">
    <name type="scientific">Haemonchus contortus</name>
    <name type="common">Barber pole worm</name>
    <dbReference type="NCBI Taxonomy" id="6289"/>
    <lineage>
        <taxon>Eukaryota</taxon>
        <taxon>Metazoa</taxon>
        <taxon>Ecdysozoa</taxon>
        <taxon>Nematoda</taxon>
        <taxon>Chromadorea</taxon>
        <taxon>Rhabditida</taxon>
        <taxon>Rhabditina</taxon>
        <taxon>Rhabditomorpha</taxon>
        <taxon>Strongyloidea</taxon>
        <taxon>Trichostrongylidae</taxon>
        <taxon>Haemonchus</taxon>
    </lineage>
</organism>
<feature type="region of interest" description="Disordered" evidence="9">
    <location>
        <begin position="710"/>
        <end position="800"/>
    </location>
</feature>
<feature type="domain" description="SEFIR" evidence="12">
    <location>
        <begin position="454"/>
        <end position="596"/>
    </location>
</feature>
<evidence type="ECO:0000256" key="4">
    <source>
        <dbReference type="ARBA" id="ARBA00022729"/>
    </source>
</evidence>
<dbReference type="InterPro" id="IPR039465">
    <property type="entry name" value="IL-17_rcpt-like"/>
</dbReference>
<dbReference type="InterPro" id="IPR013568">
    <property type="entry name" value="SEFIR_dom"/>
</dbReference>
<comment type="subcellular location">
    <subcellularLocation>
        <location evidence="1">Cell membrane</location>
        <topology evidence="1">Single-pass type I membrane protein</topology>
    </subcellularLocation>
</comment>
<reference evidence="14" key="1">
    <citation type="submission" date="2020-12" db="UniProtKB">
        <authorList>
            <consortium name="WormBaseParasite"/>
        </authorList>
    </citation>
    <scope>IDENTIFICATION</scope>
    <source>
        <strain evidence="14">MHco3</strain>
    </source>
</reference>
<dbReference type="Proteomes" id="UP000025227">
    <property type="component" value="Unplaced"/>
</dbReference>
<evidence type="ECO:0000259" key="12">
    <source>
        <dbReference type="PROSITE" id="PS51534"/>
    </source>
</evidence>
<feature type="compositionally biased region" description="Polar residues" evidence="9">
    <location>
        <begin position="784"/>
        <end position="800"/>
    </location>
</feature>
<keyword evidence="13" id="KW-1185">Reference proteome</keyword>
<evidence type="ECO:0000256" key="6">
    <source>
        <dbReference type="ARBA" id="ARBA00023136"/>
    </source>
</evidence>
<dbReference type="GO" id="GO:0030368">
    <property type="term" value="F:interleukin-17 receptor activity"/>
    <property type="evidence" value="ECO:0007669"/>
    <property type="project" value="InterPro"/>
</dbReference>
<evidence type="ECO:0000256" key="10">
    <source>
        <dbReference type="SAM" id="Phobius"/>
    </source>
</evidence>
<evidence type="ECO:0000256" key="3">
    <source>
        <dbReference type="ARBA" id="ARBA00022692"/>
    </source>
</evidence>
<dbReference type="PANTHER" id="PTHR15583:SF20">
    <property type="entry name" value="INTERLEUKIN CYTOKINE RECEPTOR-RELATED PROTEIN 1"/>
    <property type="match status" value="1"/>
</dbReference>
<dbReference type="PROSITE" id="PS51534">
    <property type="entry name" value="SEFIR"/>
    <property type="match status" value="1"/>
</dbReference>
<feature type="compositionally biased region" description="Basic and acidic residues" evidence="9">
    <location>
        <begin position="717"/>
        <end position="726"/>
    </location>
</feature>
<keyword evidence="3 10" id="KW-0812">Transmembrane</keyword>
<feature type="compositionally biased region" description="Polar residues" evidence="9">
    <location>
        <begin position="728"/>
        <end position="737"/>
    </location>
</feature>
<dbReference type="OrthoDB" id="5915222at2759"/>
<dbReference type="InterPro" id="IPR038683">
    <property type="entry name" value="IL17RA/B_FnIII-like_1_sf"/>
</dbReference>
<dbReference type="Pfam" id="PF23608">
    <property type="entry name" value="Ig_ILCR1"/>
    <property type="match status" value="1"/>
</dbReference>
<keyword evidence="7" id="KW-0675">Receptor</keyword>
<keyword evidence="8" id="KW-0325">Glycoprotein</keyword>
<dbReference type="WBParaSite" id="HCON_00127410-00001">
    <property type="protein sequence ID" value="HCON_00127410-00001"/>
    <property type="gene ID" value="HCON_00127410"/>
</dbReference>
<evidence type="ECO:0000256" key="2">
    <source>
        <dbReference type="ARBA" id="ARBA00022475"/>
    </source>
</evidence>
<dbReference type="InterPro" id="IPR057066">
    <property type="entry name" value="Ig_ILCR1"/>
</dbReference>
<name>A0A7I4YS70_HAECO</name>
<dbReference type="GO" id="GO:0005886">
    <property type="term" value="C:plasma membrane"/>
    <property type="evidence" value="ECO:0007669"/>
    <property type="project" value="UniProtKB-SubCell"/>
</dbReference>
<keyword evidence="4 11" id="KW-0732">Signal</keyword>
<evidence type="ECO:0000256" key="7">
    <source>
        <dbReference type="ARBA" id="ARBA00023170"/>
    </source>
</evidence>
<feature type="signal peptide" evidence="11">
    <location>
        <begin position="1"/>
        <end position="17"/>
    </location>
</feature>
<evidence type="ECO:0000256" key="1">
    <source>
        <dbReference type="ARBA" id="ARBA00004251"/>
    </source>
</evidence>
<evidence type="ECO:0000256" key="9">
    <source>
        <dbReference type="SAM" id="MobiDB-lite"/>
    </source>
</evidence>
<dbReference type="AlphaFoldDB" id="A0A7I4YS70"/>
<evidence type="ECO:0000313" key="13">
    <source>
        <dbReference type="Proteomes" id="UP000025227"/>
    </source>
</evidence>
<keyword evidence="2" id="KW-1003">Cell membrane</keyword>